<reference evidence="3 4" key="1">
    <citation type="submission" date="2017-08" db="EMBL/GenBank/DDBJ databases">
        <title>Infants hospitalized years apart are colonized by the same room-sourced microbial strains.</title>
        <authorList>
            <person name="Brooks B."/>
            <person name="Olm M.R."/>
            <person name="Firek B.A."/>
            <person name="Baker R."/>
            <person name="Thomas B.C."/>
            <person name="Morowitz M.J."/>
            <person name="Banfield J.F."/>
        </authorList>
    </citation>
    <scope>NUCLEOTIDE SEQUENCE [LARGE SCALE GENOMIC DNA]</scope>
    <source>
        <strain evidence="3">S2_005_002_R2_33</strain>
    </source>
</reference>
<accession>A0A2W5NIB2</accession>
<sequence>MATLVFSAVGTALGGPVGGAIGTLFGRQFDTAILGSPHREGVRLKELEVTTSSYGQPIPRHFGRMRVAGQMIWATELTESTDTLGGGKGSAAITTYSYSASFAVALASRPILDIGRIWADGRLLRGTDGQLKSGGLLRVHKGHADQPCDPLMLAAEGADRCPAHRDLAYVVFEDLDLSDFYNRIPALTFEVFADEGFDLSDVVGDLVPDADAAVPLAGFHGLTCDGPLTGLLQTIDQVIPLDIDAGGERLVIAPQRRQSQPIALPEAAISAEDGDFGIRSGFYRQRAAPEERPVSILRYFDSDRDYLPGLQHASGRASPGSPRAIELPAALGADTARSLIERTRRRIDWSRERLSWRMSALDPAVTPGAIVRFPGIPGEWRVLEWEWRDTGVEISAERMAPASADAPAPAGADPGRINAPRDLPPPPTTLAAFELPHDPAHVFAAVSSPGAHWSGAALLADRGDGELHPLGPSGRRRAVMGRTTTGLASMSPLLFDRVSSLDVMLVDPAMQLSSGTIRELAEGVNLALVGEEIVQFARATALGGGAWRLEGFLRGRGGTAAAARSHRPGESFVLLDGAAVPLDSAALGSAGTRKVAALGRGDGDPVLAPIFLNGISLRPPAPVHPRAAFLADGTLKLQWTRRARGERVWQDGIDVPLVEQSESYLLTYGPPDRPVATWTLPSPLILLPAAEQAQLSALSPGEVFRVRQQGTHALSDALRLFQLP</sequence>
<dbReference type="Proteomes" id="UP000249082">
    <property type="component" value="Unassembled WGS sequence"/>
</dbReference>
<feature type="domain" description="Tip attachment protein J" evidence="1">
    <location>
        <begin position="232"/>
        <end position="387"/>
    </location>
</feature>
<dbReference type="InterPro" id="IPR056490">
    <property type="entry name" value="Rcc01698_C"/>
</dbReference>
<evidence type="ECO:0000259" key="2">
    <source>
        <dbReference type="Pfam" id="PF23666"/>
    </source>
</evidence>
<gene>
    <name evidence="3" type="ORF">DI555_19080</name>
</gene>
<name>A0A2W5NIB2_9SPHN</name>
<dbReference type="AlphaFoldDB" id="A0A2W5NIB2"/>
<feature type="domain" description="Rcc01698-like C-terminal" evidence="2">
    <location>
        <begin position="478"/>
        <end position="573"/>
    </location>
</feature>
<organism evidence="3 4">
    <name type="scientific">Novosphingobium pentaromativorans</name>
    <dbReference type="NCBI Taxonomy" id="205844"/>
    <lineage>
        <taxon>Bacteria</taxon>
        <taxon>Pseudomonadati</taxon>
        <taxon>Pseudomonadota</taxon>
        <taxon>Alphaproteobacteria</taxon>
        <taxon>Sphingomonadales</taxon>
        <taxon>Sphingomonadaceae</taxon>
        <taxon>Novosphingobium</taxon>
    </lineage>
</organism>
<dbReference type="Pfam" id="PF13550">
    <property type="entry name" value="Phage-tail_3"/>
    <property type="match status" value="1"/>
</dbReference>
<dbReference type="EMBL" id="QFPX01000020">
    <property type="protein sequence ID" value="PZQ52814.1"/>
    <property type="molecule type" value="Genomic_DNA"/>
</dbReference>
<comment type="caution">
    <text evidence="3">The sequence shown here is derived from an EMBL/GenBank/DDBJ whole genome shotgun (WGS) entry which is preliminary data.</text>
</comment>
<proteinExistence type="predicted"/>
<protein>
    <submittedName>
        <fullName evidence="3">Uncharacterized protein</fullName>
    </submittedName>
</protein>
<evidence type="ECO:0000259" key="1">
    <source>
        <dbReference type="Pfam" id="PF13550"/>
    </source>
</evidence>
<evidence type="ECO:0000313" key="3">
    <source>
        <dbReference type="EMBL" id="PZQ52814.1"/>
    </source>
</evidence>
<dbReference type="Pfam" id="PF23666">
    <property type="entry name" value="Rcc01698_C"/>
    <property type="match status" value="1"/>
</dbReference>
<evidence type="ECO:0000313" key="4">
    <source>
        <dbReference type="Proteomes" id="UP000249082"/>
    </source>
</evidence>
<dbReference type="InterPro" id="IPR032876">
    <property type="entry name" value="J_dom"/>
</dbReference>